<evidence type="ECO:0000256" key="1">
    <source>
        <dbReference type="SAM" id="MobiDB-lite"/>
    </source>
</evidence>
<dbReference type="EMBL" id="JAUPFM010000021">
    <property type="protein sequence ID" value="KAK2817156.1"/>
    <property type="molecule type" value="Genomic_DNA"/>
</dbReference>
<feature type="region of interest" description="Disordered" evidence="1">
    <location>
        <begin position="64"/>
        <end position="113"/>
    </location>
</feature>
<sequence>MISYFFSHKDPGGFCYLVFGLRDGRIRHLEHLAAPGISMRPAVLANAIDEPSVLSRSVEACSSFSKTNQGKREEEEKRKRGEKHQWTVMESGEEGEDASAADRLRPLSMVWEH</sequence>
<organism evidence="2 3">
    <name type="scientific">Channa striata</name>
    <name type="common">Snakehead murrel</name>
    <name type="synonym">Ophicephalus striatus</name>
    <dbReference type="NCBI Taxonomy" id="64152"/>
    <lineage>
        <taxon>Eukaryota</taxon>
        <taxon>Metazoa</taxon>
        <taxon>Chordata</taxon>
        <taxon>Craniata</taxon>
        <taxon>Vertebrata</taxon>
        <taxon>Euteleostomi</taxon>
        <taxon>Actinopterygii</taxon>
        <taxon>Neopterygii</taxon>
        <taxon>Teleostei</taxon>
        <taxon>Neoteleostei</taxon>
        <taxon>Acanthomorphata</taxon>
        <taxon>Anabantaria</taxon>
        <taxon>Anabantiformes</taxon>
        <taxon>Channoidei</taxon>
        <taxon>Channidae</taxon>
        <taxon>Channa</taxon>
    </lineage>
</organism>
<keyword evidence="3" id="KW-1185">Reference proteome</keyword>
<dbReference type="AlphaFoldDB" id="A0AA88LLI8"/>
<dbReference type="Proteomes" id="UP001187415">
    <property type="component" value="Unassembled WGS sequence"/>
</dbReference>
<feature type="compositionally biased region" description="Basic and acidic residues" evidence="1">
    <location>
        <begin position="100"/>
        <end position="113"/>
    </location>
</feature>
<feature type="compositionally biased region" description="Basic and acidic residues" evidence="1">
    <location>
        <begin position="70"/>
        <end position="85"/>
    </location>
</feature>
<evidence type="ECO:0000313" key="2">
    <source>
        <dbReference type="EMBL" id="KAK2817156.1"/>
    </source>
</evidence>
<proteinExistence type="predicted"/>
<reference evidence="2" key="1">
    <citation type="submission" date="2023-07" db="EMBL/GenBank/DDBJ databases">
        <title>Chromosome-level Genome Assembly of Striped Snakehead (Channa striata).</title>
        <authorList>
            <person name="Liu H."/>
        </authorList>
    </citation>
    <scope>NUCLEOTIDE SEQUENCE</scope>
    <source>
        <strain evidence="2">Gz</strain>
        <tissue evidence="2">Muscle</tissue>
    </source>
</reference>
<protein>
    <submittedName>
        <fullName evidence="2">Uncharacterized protein</fullName>
    </submittedName>
</protein>
<comment type="caution">
    <text evidence="2">The sequence shown here is derived from an EMBL/GenBank/DDBJ whole genome shotgun (WGS) entry which is preliminary data.</text>
</comment>
<gene>
    <name evidence="2" type="ORF">Q5P01_025347</name>
</gene>
<name>A0AA88LLI8_CHASR</name>
<accession>A0AA88LLI8</accession>
<evidence type="ECO:0000313" key="3">
    <source>
        <dbReference type="Proteomes" id="UP001187415"/>
    </source>
</evidence>